<evidence type="ECO:0000313" key="5">
    <source>
        <dbReference type="Proteomes" id="UP000748025"/>
    </source>
</evidence>
<organism evidence="4 5">
    <name type="scientific">Claviceps pusilla</name>
    <dbReference type="NCBI Taxonomy" id="123648"/>
    <lineage>
        <taxon>Eukaryota</taxon>
        <taxon>Fungi</taxon>
        <taxon>Dikarya</taxon>
        <taxon>Ascomycota</taxon>
        <taxon>Pezizomycotina</taxon>
        <taxon>Sordariomycetes</taxon>
        <taxon>Hypocreomycetidae</taxon>
        <taxon>Hypocreales</taxon>
        <taxon>Clavicipitaceae</taxon>
        <taxon>Claviceps</taxon>
    </lineage>
</organism>
<evidence type="ECO:0000259" key="3">
    <source>
        <dbReference type="Pfam" id="PF00170"/>
    </source>
</evidence>
<accession>A0A9P7NG63</accession>
<dbReference type="InterPro" id="IPR046347">
    <property type="entry name" value="bZIP_sf"/>
</dbReference>
<dbReference type="InterPro" id="IPR004827">
    <property type="entry name" value="bZIP"/>
</dbReference>
<proteinExistence type="predicted"/>
<keyword evidence="1" id="KW-0175">Coiled coil</keyword>
<feature type="domain" description="BZIP" evidence="3">
    <location>
        <begin position="74"/>
        <end position="116"/>
    </location>
</feature>
<evidence type="ECO:0000256" key="2">
    <source>
        <dbReference type="SAM" id="MobiDB-lite"/>
    </source>
</evidence>
<dbReference type="PANTHER" id="PTHR40618:SF1">
    <property type="entry name" value="B-ZIP TRANSCRIPTION FACTOR (EUROFUNG)"/>
    <property type="match status" value="1"/>
</dbReference>
<dbReference type="PANTHER" id="PTHR40618">
    <property type="entry name" value="B-ZIP TRANSCRIPTION FACTOR (EUROFUNG)-RELATED"/>
    <property type="match status" value="1"/>
</dbReference>
<feature type="region of interest" description="Disordered" evidence="2">
    <location>
        <begin position="154"/>
        <end position="173"/>
    </location>
</feature>
<feature type="region of interest" description="Disordered" evidence="2">
    <location>
        <begin position="1"/>
        <end position="69"/>
    </location>
</feature>
<feature type="region of interest" description="Disordered" evidence="2">
    <location>
        <begin position="481"/>
        <end position="518"/>
    </location>
</feature>
<sequence length="640" mass="69224">MPLSSIMPHQGHAASLPQMTSPAAARKRSRPADEDDVKVNESTEDDGQTKRCRGRPRKDTKDETAADISDNVLKRRRTQIRLAQRAYRHRKDAAITTLEKRVQELEKANNDISKNFDAFFGILVSERLLEGAPQTLQRLSSIANKIAAAADKARVSNGDVSASDDDDDEAPIIPSKQLPAQDALQRKASLQQADYPTTFQVPAAAEALASYSGPLIYAPHSVNYDVVTAAAQQNVDLPFYSSMESGTAADFQENLTTMPSPHHTLHVPYSFAACEQTFGRRLQRFTCESALRLITSTSPSPDRFAAVFGFCMLFETREEIIRRLQAILNSRQDEDLCFWKYPFTNLGGAGTFFPDQSSMRSPNSASGSRGGSSMPIGNQDTQSYAKPQQMTGMSMGPWGPAVAVQKARDEQIDYGHDRRMRMMLVGFEGDFCDPDEVETHLRQLGIFVPPRADFVDAEIDVFELGRHGEAPGLSNGFVLQPQQAHHRSADSTYGSSVMNATGSNSNGSSASGPTGSPCSPSNPFMAEYAGMIYGQPPFSEPGPALVATAAPAPAPAPAPASGNDFSSTATTPYAVSSPTGNCVWPQPTHWSNKVKITLDVGMLIKELTRKSVCLGRSPGVRRKHVIHAVKIAAGLVAGSG</sequence>
<keyword evidence="5" id="KW-1185">Reference proteome</keyword>
<reference evidence="4" key="1">
    <citation type="journal article" date="2020" name="bioRxiv">
        <title>Whole genome comparisons of ergot fungi reveals the divergence and evolution of species within the genus Claviceps are the result of varying mechanisms driving genome evolution and host range expansion.</title>
        <authorList>
            <person name="Wyka S.A."/>
            <person name="Mondo S.J."/>
            <person name="Liu M."/>
            <person name="Dettman J."/>
            <person name="Nalam V."/>
            <person name="Broders K.D."/>
        </authorList>
    </citation>
    <scope>NUCLEOTIDE SEQUENCE</scope>
    <source>
        <strain evidence="4">CCC 602</strain>
    </source>
</reference>
<dbReference type="GO" id="GO:0003700">
    <property type="term" value="F:DNA-binding transcription factor activity"/>
    <property type="evidence" value="ECO:0007669"/>
    <property type="project" value="InterPro"/>
</dbReference>
<feature type="coiled-coil region" evidence="1">
    <location>
        <begin position="88"/>
        <end position="115"/>
    </location>
</feature>
<evidence type="ECO:0000313" key="4">
    <source>
        <dbReference type="EMBL" id="KAG6015053.1"/>
    </source>
</evidence>
<dbReference type="EMBL" id="SRPW01000389">
    <property type="protein sequence ID" value="KAG6015053.1"/>
    <property type="molecule type" value="Genomic_DNA"/>
</dbReference>
<gene>
    <name evidence="4" type="ORF">E4U43_005822</name>
</gene>
<name>A0A9P7NG63_9HYPO</name>
<dbReference type="SUPFAM" id="SSF57959">
    <property type="entry name" value="Leucine zipper domain"/>
    <property type="match status" value="1"/>
</dbReference>
<dbReference type="Proteomes" id="UP000748025">
    <property type="component" value="Unassembled WGS sequence"/>
</dbReference>
<dbReference type="AlphaFoldDB" id="A0A9P7NG63"/>
<dbReference type="Pfam" id="PF00170">
    <property type="entry name" value="bZIP_1"/>
    <property type="match status" value="1"/>
</dbReference>
<dbReference type="CDD" id="cd14688">
    <property type="entry name" value="bZIP_YAP"/>
    <property type="match status" value="1"/>
</dbReference>
<feature type="compositionally biased region" description="Low complexity" evidence="2">
    <location>
        <begin position="499"/>
        <end position="518"/>
    </location>
</feature>
<protein>
    <recommendedName>
        <fullName evidence="3">BZIP domain-containing protein</fullName>
    </recommendedName>
</protein>
<comment type="caution">
    <text evidence="4">The sequence shown here is derived from an EMBL/GenBank/DDBJ whole genome shotgun (WGS) entry which is preliminary data.</text>
</comment>
<feature type="region of interest" description="Disordered" evidence="2">
    <location>
        <begin position="354"/>
        <end position="383"/>
    </location>
</feature>
<evidence type="ECO:0000256" key="1">
    <source>
        <dbReference type="SAM" id="Coils"/>
    </source>
</evidence>
<dbReference type="Gene3D" id="1.20.5.170">
    <property type="match status" value="1"/>
</dbReference>
<dbReference type="OrthoDB" id="3555317at2759"/>
<feature type="compositionally biased region" description="Polar residues" evidence="2">
    <location>
        <begin position="354"/>
        <end position="367"/>
    </location>
</feature>